<sequence>MVRDRETDAFKGFCYVEFESVQDLERALMANGADVEGRELRVDVAEDRRGPGGRGRGGPRGFRGGGGHRGDFDDRGRDGPWDGGRGGGAGAGGGGGPPHMEFREPDPSDAARRPRLNLKPRTVGAPTNSVANTSQTSSIFGGAKPREENLKSKGAPSGQ</sequence>
<dbReference type="EMBL" id="VIIS01001867">
    <property type="protein sequence ID" value="KAF0291577.1"/>
    <property type="molecule type" value="Genomic_DNA"/>
</dbReference>
<name>A0A6A4V5Q2_AMPAM</name>
<keyword evidence="5" id="KW-0396">Initiation factor</keyword>
<comment type="caution">
    <text evidence="5">The sequence shown here is derived from an EMBL/GenBank/DDBJ whole genome shotgun (WGS) entry which is preliminary data.</text>
</comment>
<feature type="region of interest" description="Disordered" evidence="3">
    <location>
        <begin position="32"/>
        <end position="159"/>
    </location>
</feature>
<evidence type="ECO:0000259" key="4">
    <source>
        <dbReference type="PROSITE" id="PS50102"/>
    </source>
</evidence>
<evidence type="ECO:0000256" key="3">
    <source>
        <dbReference type="SAM" id="MobiDB-lite"/>
    </source>
</evidence>
<gene>
    <name evidence="5" type="primary">Eif4h</name>
    <name evidence="5" type="ORF">FJT64_010328</name>
</gene>
<feature type="compositionally biased region" description="Basic and acidic residues" evidence="3">
    <location>
        <begin position="68"/>
        <end position="80"/>
    </location>
</feature>
<dbReference type="Gene3D" id="3.30.70.330">
    <property type="match status" value="1"/>
</dbReference>
<dbReference type="PANTHER" id="PTHR23236:SF11">
    <property type="entry name" value="EUKARYOTIC TRANSLATION INITIATION FACTOR 4H"/>
    <property type="match status" value="1"/>
</dbReference>
<feature type="domain" description="RRM" evidence="4">
    <location>
        <begin position="1"/>
        <end position="47"/>
    </location>
</feature>
<dbReference type="AlphaFoldDB" id="A0A6A4V5Q2"/>
<protein>
    <submittedName>
        <fullName evidence="5">Eukaryotic translation initiation factor 4H</fullName>
    </submittedName>
</protein>
<dbReference type="PROSITE" id="PS50102">
    <property type="entry name" value="RRM"/>
    <property type="match status" value="1"/>
</dbReference>
<feature type="compositionally biased region" description="Gly residues" evidence="3">
    <location>
        <begin position="52"/>
        <end position="67"/>
    </location>
</feature>
<organism evidence="5 6">
    <name type="scientific">Amphibalanus amphitrite</name>
    <name type="common">Striped barnacle</name>
    <name type="synonym">Balanus amphitrite</name>
    <dbReference type="NCBI Taxonomy" id="1232801"/>
    <lineage>
        <taxon>Eukaryota</taxon>
        <taxon>Metazoa</taxon>
        <taxon>Ecdysozoa</taxon>
        <taxon>Arthropoda</taxon>
        <taxon>Crustacea</taxon>
        <taxon>Multicrustacea</taxon>
        <taxon>Cirripedia</taxon>
        <taxon>Thoracica</taxon>
        <taxon>Thoracicalcarea</taxon>
        <taxon>Balanomorpha</taxon>
        <taxon>Balanoidea</taxon>
        <taxon>Balanidae</taxon>
        <taxon>Amphibalaninae</taxon>
        <taxon>Amphibalanus</taxon>
    </lineage>
</organism>
<reference evidence="5 6" key="1">
    <citation type="submission" date="2019-07" db="EMBL/GenBank/DDBJ databases">
        <title>Draft genome assembly of a fouling barnacle, Amphibalanus amphitrite (Darwin, 1854): The first reference genome for Thecostraca.</title>
        <authorList>
            <person name="Kim W."/>
        </authorList>
    </citation>
    <scope>NUCLEOTIDE SEQUENCE [LARGE SCALE GENOMIC DNA]</scope>
    <source>
        <strain evidence="5">SNU_AA5</strain>
        <tissue evidence="5">Soma without cirri and trophi</tissue>
    </source>
</reference>
<feature type="compositionally biased region" description="Gly residues" evidence="3">
    <location>
        <begin position="81"/>
        <end position="97"/>
    </location>
</feature>
<feature type="compositionally biased region" description="Basic and acidic residues" evidence="3">
    <location>
        <begin position="100"/>
        <end position="112"/>
    </location>
</feature>
<dbReference type="Proteomes" id="UP000440578">
    <property type="component" value="Unassembled WGS sequence"/>
</dbReference>
<evidence type="ECO:0000256" key="1">
    <source>
        <dbReference type="ARBA" id="ARBA00022884"/>
    </source>
</evidence>
<dbReference type="InterPro" id="IPR012677">
    <property type="entry name" value="Nucleotide-bd_a/b_plait_sf"/>
</dbReference>
<feature type="compositionally biased region" description="Polar residues" evidence="3">
    <location>
        <begin position="125"/>
        <end position="139"/>
    </location>
</feature>
<dbReference type="InterPro" id="IPR000504">
    <property type="entry name" value="RRM_dom"/>
</dbReference>
<dbReference type="OrthoDB" id="48651at2759"/>
<dbReference type="InterPro" id="IPR035979">
    <property type="entry name" value="RBD_domain_sf"/>
</dbReference>
<accession>A0A6A4V5Q2</accession>
<dbReference type="SUPFAM" id="SSF54928">
    <property type="entry name" value="RNA-binding domain, RBD"/>
    <property type="match status" value="1"/>
</dbReference>
<evidence type="ECO:0000313" key="5">
    <source>
        <dbReference type="EMBL" id="KAF0291577.1"/>
    </source>
</evidence>
<keyword evidence="6" id="KW-1185">Reference proteome</keyword>
<keyword evidence="1 2" id="KW-0694">RNA-binding</keyword>
<keyword evidence="5" id="KW-0648">Protein biosynthesis</keyword>
<dbReference type="PANTHER" id="PTHR23236">
    <property type="entry name" value="EUKARYOTIC TRANSLATION INITIATION FACTOR 4B/4H"/>
    <property type="match status" value="1"/>
</dbReference>
<evidence type="ECO:0000313" key="6">
    <source>
        <dbReference type="Proteomes" id="UP000440578"/>
    </source>
</evidence>
<dbReference type="Pfam" id="PF00076">
    <property type="entry name" value="RRM_1"/>
    <property type="match status" value="1"/>
</dbReference>
<evidence type="ECO:0000256" key="2">
    <source>
        <dbReference type="PROSITE-ProRule" id="PRU00176"/>
    </source>
</evidence>
<feature type="compositionally biased region" description="Basic and acidic residues" evidence="3">
    <location>
        <begin position="35"/>
        <end position="50"/>
    </location>
</feature>
<dbReference type="GO" id="GO:0003723">
    <property type="term" value="F:RNA binding"/>
    <property type="evidence" value="ECO:0007669"/>
    <property type="project" value="UniProtKB-UniRule"/>
</dbReference>
<dbReference type="GO" id="GO:0003743">
    <property type="term" value="F:translation initiation factor activity"/>
    <property type="evidence" value="ECO:0007669"/>
    <property type="project" value="UniProtKB-KW"/>
</dbReference>
<proteinExistence type="predicted"/>